<dbReference type="GO" id="GO:0006303">
    <property type="term" value="P:double-strand break repair via nonhomologous end joining"/>
    <property type="evidence" value="ECO:0007669"/>
    <property type="project" value="TreeGrafter"/>
</dbReference>
<keyword evidence="3" id="KW-1185">Reference proteome</keyword>
<dbReference type="GO" id="GO:0003910">
    <property type="term" value="F:DNA ligase (ATP) activity"/>
    <property type="evidence" value="ECO:0007669"/>
    <property type="project" value="UniProtKB-EC"/>
</dbReference>
<dbReference type="InterPro" id="IPR012310">
    <property type="entry name" value="DNA_ligase_ATP-dep_cent"/>
</dbReference>
<dbReference type="GO" id="GO:0006310">
    <property type="term" value="P:DNA recombination"/>
    <property type="evidence" value="ECO:0007669"/>
    <property type="project" value="InterPro"/>
</dbReference>
<dbReference type="PANTHER" id="PTHR45997:SF1">
    <property type="entry name" value="DNA LIGASE 4"/>
    <property type="match status" value="1"/>
</dbReference>
<dbReference type="OrthoDB" id="9802472at2"/>
<dbReference type="AlphaFoldDB" id="A0A3G9JK72"/>
<dbReference type="InterPro" id="IPR012340">
    <property type="entry name" value="NA-bd_OB-fold"/>
</dbReference>
<gene>
    <name evidence="2" type="ORF">Back11_58630</name>
</gene>
<dbReference type="SUPFAM" id="SSF56091">
    <property type="entry name" value="DNA ligase/mRNA capping enzyme, catalytic domain"/>
    <property type="match status" value="1"/>
</dbReference>
<organism evidence="2 3">
    <name type="scientific">Paenibacillus baekrokdamisoli</name>
    <dbReference type="NCBI Taxonomy" id="1712516"/>
    <lineage>
        <taxon>Bacteria</taxon>
        <taxon>Bacillati</taxon>
        <taxon>Bacillota</taxon>
        <taxon>Bacilli</taxon>
        <taxon>Bacillales</taxon>
        <taxon>Paenibacillaceae</taxon>
        <taxon>Paenibacillus</taxon>
    </lineage>
</organism>
<dbReference type="InterPro" id="IPR029710">
    <property type="entry name" value="LIG4"/>
</dbReference>
<dbReference type="Gene3D" id="3.30.470.30">
    <property type="entry name" value="DNA ligase/mRNA capping enzyme"/>
    <property type="match status" value="1"/>
</dbReference>
<accession>A0A3G9JK72</accession>
<evidence type="ECO:0000256" key="1">
    <source>
        <dbReference type="ARBA" id="ARBA00034003"/>
    </source>
</evidence>
<dbReference type="EMBL" id="AP019308">
    <property type="protein sequence ID" value="BBH24518.1"/>
    <property type="molecule type" value="Genomic_DNA"/>
</dbReference>
<dbReference type="Proteomes" id="UP000275368">
    <property type="component" value="Chromosome"/>
</dbReference>
<dbReference type="GO" id="GO:0006297">
    <property type="term" value="P:nucleotide-excision repair, DNA gap filling"/>
    <property type="evidence" value="ECO:0007669"/>
    <property type="project" value="TreeGrafter"/>
</dbReference>
<dbReference type="PANTHER" id="PTHR45997">
    <property type="entry name" value="DNA LIGASE 4"/>
    <property type="match status" value="1"/>
</dbReference>
<name>A0A3G9JK72_9BACL</name>
<protein>
    <submittedName>
        <fullName evidence="2">Uncharacterized protein</fullName>
    </submittedName>
</protein>
<dbReference type="GO" id="GO:0003677">
    <property type="term" value="F:DNA binding"/>
    <property type="evidence" value="ECO:0007669"/>
    <property type="project" value="InterPro"/>
</dbReference>
<evidence type="ECO:0000313" key="3">
    <source>
        <dbReference type="Proteomes" id="UP000275368"/>
    </source>
</evidence>
<dbReference type="RefSeq" id="WP_125664783.1">
    <property type="nucleotide sequence ID" value="NZ_AP019308.1"/>
</dbReference>
<dbReference type="GO" id="GO:0005524">
    <property type="term" value="F:ATP binding"/>
    <property type="evidence" value="ECO:0007669"/>
    <property type="project" value="InterPro"/>
</dbReference>
<dbReference type="KEGG" id="pbk:Back11_58630"/>
<dbReference type="Gene3D" id="3.30.1490.70">
    <property type="match status" value="1"/>
</dbReference>
<evidence type="ECO:0000313" key="2">
    <source>
        <dbReference type="EMBL" id="BBH24518.1"/>
    </source>
</evidence>
<dbReference type="Pfam" id="PF01068">
    <property type="entry name" value="DNA_ligase_A_M"/>
    <property type="match status" value="1"/>
</dbReference>
<reference evidence="2 3" key="1">
    <citation type="submission" date="2018-11" db="EMBL/GenBank/DDBJ databases">
        <title>Complete genome sequence of Paenibacillus baekrokdamisoli strain KCTC 33723.</title>
        <authorList>
            <person name="Kang S.W."/>
            <person name="Lee K.C."/>
            <person name="Kim K.K."/>
            <person name="Kim J.S."/>
            <person name="Kim D.S."/>
            <person name="Ko S.H."/>
            <person name="Yang S.H."/>
            <person name="Lee J.S."/>
        </authorList>
    </citation>
    <scope>NUCLEOTIDE SEQUENCE [LARGE SCALE GENOMIC DNA]</scope>
    <source>
        <strain evidence="2 3">KCTC 33723</strain>
    </source>
</reference>
<dbReference type="SUPFAM" id="SSF50249">
    <property type="entry name" value="Nucleic acid-binding proteins"/>
    <property type="match status" value="1"/>
</dbReference>
<proteinExistence type="predicted"/>
<dbReference type="Gene3D" id="2.40.50.140">
    <property type="entry name" value="Nucleic acid-binding proteins"/>
    <property type="match status" value="1"/>
</dbReference>
<comment type="catalytic activity">
    <reaction evidence="1">
        <text>ATP + (deoxyribonucleotide)n-3'-hydroxyl + 5'-phospho-(deoxyribonucleotide)m = (deoxyribonucleotide)n+m + AMP + diphosphate.</text>
        <dbReference type="EC" id="6.5.1.1"/>
    </reaction>
</comment>
<sequence>MKQPFQAQQNHIEAGSGEGDPLVFPALDVNIEAAMEWADPVSTIPLLPEEPMAPISDNNVPIGKDWGYQLKWDGVRILARIHAHGKVELYSRRLYLKNTIYSEITSLLEENAPSLGSCLLDGEVVWWDGIRVNFQQVLKRERSRGLSRQSLSQQHQQQMEAPIGPSGGLVYVLFDLLADHTGDIRNLPYQERYRRLTALCPSDNTRLFVTDLFDDGQALWDWVEANHWEGIVSKKLSSTYKEGKKHRDWLKKKTNLVLDIDIVGLKWRNGIIASLVMEYDGDYLGSVSLGLNDALRRVLATTFVTEQSRKEIVPCPFNTIPEELKREHIQWLPLSFKCRVSGLERTSAGQLRHPKLVTFLPKEPLT</sequence>